<evidence type="ECO:0000313" key="5">
    <source>
        <dbReference type="EMBL" id="KAA1421084.1"/>
    </source>
</evidence>
<dbReference type="InterPro" id="IPR004474">
    <property type="entry name" value="LytR_CpsA_psr"/>
</dbReference>
<dbReference type="Proteomes" id="UP000325003">
    <property type="component" value="Unassembled WGS sequence"/>
</dbReference>
<feature type="transmembrane region" description="Helical" evidence="3">
    <location>
        <begin position="129"/>
        <end position="150"/>
    </location>
</feature>
<dbReference type="PANTHER" id="PTHR33392:SF6">
    <property type="entry name" value="POLYISOPRENYL-TEICHOIC ACID--PEPTIDOGLYCAN TEICHOIC ACID TRANSFERASE TAGU"/>
    <property type="match status" value="1"/>
</dbReference>
<proteinExistence type="inferred from homology"/>
<feature type="transmembrane region" description="Helical" evidence="3">
    <location>
        <begin position="87"/>
        <end position="109"/>
    </location>
</feature>
<name>A0A5B1LKU0_9ACTN</name>
<keyword evidence="6" id="KW-1185">Reference proteome</keyword>
<feature type="transmembrane region" description="Helical" evidence="3">
    <location>
        <begin position="58"/>
        <end position="75"/>
    </location>
</feature>
<reference evidence="5 6" key="1">
    <citation type="submission" date="2019-09" db="EMBL/GenBank/DDBJ databases">
        <title>Nocardioides panacisoli sp. nov., isolated from the soil of a ginseng field.</title>
        <authorList>
            <person name="Cho C."/>
        </authorList>
    </citation>
    <scope>NUCLEOTIDE SEQUENCE [LARGE SCALE GENOMIC DNA]</scope>
    <source>
        <strain evidence="5 6">BN130099</strain>
    </source>
</reference>
<accession>A0A5B1LKU0</accession>
<dbReference type="PANTHER" id="PTHR33392">
    <property type="entry name" value="POLYISOPRENYL-TEICHOIC ACID--PEPTIDOGLYCAN TEICHOIC ACID TRANSFERASE TAGU"/>
    <property type="match status" value="1"/>
</dbReference>
<keyword evidence="3" id="KW-0812">Transmembrane</keyword>
<dbReference type="Pfam" id="PF03816">
    <property type="entry name" value="LytR_cpsA_psr"/>
    <property type="match status" value="1"/>
</dbReference>
<evidence type="ECO:0000313" key="6">
    <source>
        <dbReference type="Proteomes" id="UP000325003"/>
    </source>
</evidence>
<dbReference type="EMBL" id="VUJV01000001">
    <property type="protein sequence ID" value="KAA1421084.1"/>
    <property type="molecule type" value="Genomic_DNA"/>
</dbReference>
<sequence length="478" mass="50951">MVDLMALSGQPHQTSVAERAARVRFRRALALMAMTLVVPGSAQLVAGNRKIGRVAIRIWLGTLLVGTVLLVAVVLDRKIAFRLGTDANLLLVLWLALIGGALGWAGLFIDAWRIGNPLSLRIQHRRAVVGLNGILCFGVAGTLLFGAHLVNIHRDWVIAVFGDGEVTGAHHGRYNVLLLGGDSGAGRWGLRPDSMTVASIDAKTGKTVLIGLPRNLAKFPFAEGSVMDKQFPRGFDCDGCYLNGVSTWAGDHTDLFGDSDNPGVDATIMAIEGITDLTINYWAMVNLAGFKQLVDAVGGVTLNVRQPIPIGGLGDDVTGYVQPGKQKLNGFEALWFARAREGSDDYSRMARQKCVLNAMLHQLSPETVLTHFSDLAKASSDMFSTNMPASEASRFIDLALKARDQKVATLSLVPPMINTGDPDIGLVQEKVQLAIDRSEGDAPPAKKRKKGGSVTGGSLGSLNDGYAANESDDLSAAC</sequence>
<comment type="similarity">
    <text evidence="1">Belongs to the LytR/CpsA/Psr (LCP) family.</text>
</comment>
<organism evidence="5 6">
    <name type="scientific">Nocardioides humilatus</name>
    <dbReference type="NCBI Taxonomy" id="2607660"/>
    <lineage>
        <taxon>Bacteria</taxon>
        <taxon>Bacillati</taxon>
        <taxon>Actinomycetota</taxon>
        <taxon>Actinomycetes</taxon>
        <taxon>Propionibacteriales</taxon>
        <taxon>Nocardioidaceae</taxon>
        <taxon>Nocardioides</taxon>
    </lineage>
</organism>
<feature type="transmembrane region" description="Helical" evidence="3">
    <location>
        <begin position="28"/>
        <end position="46"/>
    </location>
</feature>
<dbReference type="Gene3D" id="3.40.630.190">
    <property type="entry name" value="LCP protein"/>
    <property type="match status" value="1"/>
</dbReference>
<feature type="domain" description="Cell envelope-related transcriptional attenuator" evidence="4">
    <location>
        <begin position="191"/>
        <end position="363"/>
    </location>
</feature>
<keyword evidence="3" id="KW-0472">Membrane</keyword>
<feature type="region of interest" description="Disordered" evidence="2">
    <location>
        <begin position="436"/>
        <end position="478"/>
    </location>
</feature>
<dbReference type="InterPro" id="IPR050922">
    <property type="entry name" value="LytR/CpsA/Psr_CW_biosynth"/>
</dbReference>
<dbReference type="AlphaFoldDB" id="A0A5B1LKU0"/>
<gene>
    <name evidence="5" type="ORF">F0U44_01805</name>
</gene>
<evidence type="ECO:0000259" key="4">
    <source>
        <dbReference type="Pfam" id="PF03816"/>
    </source>
</evidence>
<protein>
    <submittedName>
        <fullName evidence="5">LytR family transcriptional regulator</fullName>
    </submittedName>
</protein>
<reference evidence="5 6" key="2">
    <citation type="submission" date="2019-09" db="EMBL/GenBank/DDBJ databases">
        <authorList>
            <person name="Jin C."/>
        </authorList>
    </citation>
    <scope>NUCLEOTIDE SEQUENCE [LARGE SCALE GENOMIC DNA]</scope>
    <source>
        <strain evidence="5 6">BN130099</strain>
    </source>
</reference>
<keyword evidence="3" id="KW-1133">Transmembrane helix</keyword>
<evidence type="ECO:0000256" key="3">
    <source>
        <dbReference type="SAM" id="Phobius"/>
    </source>
</evidence>
<comment type="caution">
    <text evidence="5">The sequence shown here is derived from an EMBL/GenBank/DDBJ whole genome shotgun (WGS) entry which is preliminary data.</text>
</comment>
<evidence type="ECO:0000256" key="1">
    <source>
        <dbReference type="ARBA" id="ARBA00006068"/>
    </source>
</evidence>
<evidence type="ECO:0000256" key="2">
    <source>
        <dbReference type="SAM" id="MobiDB-lite"/>
    </source>
</evidence>
<dbReference type="NCBIfam" id="TIGR00350">
    <property type="entry name" value="lytR_cpsA_psr"/>
    <property type="match status" value="1"/>
</dbReference>